<name>A0ABR0HEU2_9PEZI</name>
<dbReference type="Proteomes" id="UP001326199">
    <property type="component" value="Unassembled WGS sequence"/>
</dbReference>
<keyword evidence="2" id="KW-1185">Reference proteome</keyword>
<dbReference type="RefSeq" id="XP_062766556.1">
    <property type="nucleotide sequence ID" value="XM_062910615.1"/>
</dbReference>
<dbReference type="GeneID" id="87930958"/>
<evidence type="ECO:0000313" key="2">
    <source>
        <dbReference type="Proteomes" id="UP001326199"/>
    </source>
</evidence>
<protein>
    <submittedName>
        <fullName evidence="1">Uncharacterized protein</fullName>
    </submittedName>
</protein>
<evidence type="ECO:0000313" key="1">
    <source>
        <dbReference type="EMBL" id="KAK4666590.1"/>
    </source>
</evidence>
<sequence>MRSTLRRLLVRTTITQLPRPSPGCVNSIFPHHRVVVDSRTDSISVLNHRSRTSLRRPDPADRWWGSELLFERHLELQPSSNKLLFIYFIVILDTPPEARALQFADRDASYIHLLLNQVDRHALWSSHIARESTTPKPAASLPFVDVRVIFACRFSAKMTRMGMPVTTGKQFWTRHHTVTASYGYRMPQSIVFFGTVFG</sequence>
<accession>A0ABR0HEU2</accession>
<proteinExistence type="predicted"/>
<dbReference type="EMBL" id="JAFFHB010000004">
    <property type="protein sequence ID" value="KAK4666590.1"/>
    <property type="molecule type" value="Genomic_DNA"/>
</dbReference>
<comment type="caution">
    <text evidence="1">The sequence shown here is derived from an EMBL/GenBank/DDBJ whole genome shotgun (WGS) entry which is preliminary data.</text>
</comment>
<reference evidence="1 2" key="1">
    <citation type="journal article" date="2023" name="bioRxiv">
        <title>High-quality genome assemblies of four members of thePodospora anserinaspecies complex.</title>
        <authorList>
            <person name="Ament-Velasquez S.L."/>
            <person name="Vogan A.A."/>
            <person name="Wallerman O."/>
            <person name="Hartmann F."/>
            <person name="Gautier V."/>
            <person name="Silar P."/>
            <person name="Giraud T."/>
            <person name="Johannesson H."/>
        </authorList>
    </citation>
    <scope>NUCLEOTIDE SEQUENCE [LARGE SCALE GENOMIC DNA]</scope>
    <source>
        <strain evidence="1 2">CBS 411.78</strain>
    </source>
</reference>
<gene>
    <name evidence="1" type="ORF">QC763_301540</name>
</gene>
<organism evidence="1 2">
    <name type="scientific">Podospora pseudopauciseta</name>
    <dbReference type="NCBI Taxonomy" id="2093780"/>
    <lineage>
        <taxon>Eukaryota</taxon>
        <taxon>Fungi</taxon>
        <taxon>Dikarya</taxon>
        <taxon>Ascomycota</taxon>
        <taxon>Pezizomycotina</taxon>
        <taxon>Sordariomycetes</taxon>
        <taxon>Sordariomycetidae</taxon>
        <taxon>Sordariales</taxon>
        <taxon>Podosporaceae</taxon>
        <taxon>Podospora</taxon>
    </lineage>
</organism>